<keyword evidence="3" id="KW-0378">Hydrolase</keyword>
<dbReference type="Pfam" id="PF13087">
    <property type="entry name" value="AAA_12"/>
    <property type="match status" value="1"/>
</dbReference>
<feature type="domain" description="DNA2/NAM7 helicase helicase" evidence="7">
    <location>
        <begin position="274"/>
        <end position="416"/>
    </location>
</feature>
<evidence type="ECO:0000259" key="8">
    <source>
        <dbReference type="Pfam" id="PF13087"/>
    </source>
</evidence>
<dbReference type="InterPro" id="IPR050534">
    <property type="entry name" value="Coronavir_polyprotein_1ab"/>
</dbReference>
<keyword evidence="11" id="KW-1185">Reference proteome</keyword>
<dbReference type="SUPFAM" id="SSF52540">
    <property type="entry name" value="P-loop containing nucleoside triphosphate hydrolases"/>
    <property type="match status" value="1"/>
</dbReference>
<name>A0ABV4BRD9_9CLOT</name>
<dbReference type="Pfam" id="PF13086">
    <property type="entry name" value="AAA_11"/>
    <property type="match status" value="1"/>
</dbReference>
<dbReference type="Gene3D" id="3.40.50.300">
    <property type="entry name" value="P-loop containing nucleotide triphosphate hydrolases"/>
    <property type="match status" value="3"/>
</dbReference>
<evidence type="ECO:0000313" key="11">
    <source>
        <dbReference type="Proteomes" id="UP001564657"/>
    </source>
</evidence>
<dbReference type="CDD" id="cd18808">
    <property type="entry name" value="SF1_C_Upf1"/>
    <property type="match status" value="1"/>
</dbReference>
<evidence type="ECO:0000256" key="1">
    <source>
        <dbReference type="ARBA" id="ARBA00007913"/>
    </source>
</evidence>
<dbReference type="Gene3D" id="3.40.960.10">
    <property type="entry name" value="VSR Endonuclease"/>
    <property type="match status" value="1"/>
</dbReference>
<dbReference type="RefSeq" id="WP_369703256.1">
    <property type="nucleotide sequence ID" value="NZ_JBGEWD010000002.1"/>
</dbReference>
<keyword evidence="5" id="KW-0067">ATP-binding</keyword>
<dbReference type="InterPro" id="IPR041679">
    <property type="entry name" value="DNA2/NAM7-like_C"/>
</dbReference>
<evidence type="ECO:0000259" key="9">
    <source>
        <dbReference type="Pfam" id="PF18741"/>
    </source>
</evidence>
<dbReference type="PANTHER" id="PTHR43788">
    <property type="entry name" value="DNA2/NAM7 HELICASE FAMILY MEMBER"/>
    <property type="match status" value="1"/>
</dbReference>
<dbReference type="InterPro" id="IPR027417">
    <property type="entry name" value="P-loop_NTPase"/>
</dbReference>
<evidence type="ECO:0000256" key="3">
    <source>
        <dbReference type="ARBA" id="ARBA00022801"/>
    </source>
</evidence>
<dbReference type="InterPro" id="IPR047187">
    <property type="entry name" value="SF1_C_Upf1"/>
</dbReference>
<dbReference type="Pfam" id="PF18741">
    <property type="entry name" value="MTES_1575"/>
    <property type="match status" value="1"/>
</dbReference>
<feature type="domain" description="DNA2/NAM7 helicase-like C-terminal" evidence="8">
    <location>
        <begin position="1021"/>
        <end position="1205"/>
    </location>
</feature>
<dbReference type="InterPro" id="IPR041677">
    <property type="entry name" value="DNA2/NAM7_AAA_11"/>
</dbReference>
<organism evidence="10 11">
    <name type="scientific">Clostridium moutaii</name>
    <dbReference type="NCBI Taxonomy" id="3240932"/>
    <lineage>
        <taxon>Bacteria</taxon>
        <taxon>Bacillati</taxon>
        <taxon>Bacillota</taxon>
        <taxon>Clostridia</taxon>
        <taxon>Eubacteriales</taxon>
        <taxon>Clostridiaceae</taxon>
        <taxon>Clostridium</taxon>
    </lineage>
</organism>
<feature type="coiled-coil region" evidence="6">
    <location>
        <begin position="365"/>
        <end position="399"/>
    </location>
</feature>
<comment type="caution">
    <text evidence="10">The sequence shown here is derived from an EMBL/GenBank/DDBJ whole genome shotgun (WGS) entry which is preliminary data.</text>
</comment>
<dbReference type="EMBL" id="JBGEWD010000002">
    <property type="protein sequence ID" value="MEY7999368.1"/>
    <property type="molecule type" value="Genomic_DNA"/>
</dbReference>
<protein>
    <submittedName>
        <fullName evidence="10">AAA domain-containing protein</fullName>
    </submittedName>
</protein>
<feature type="domain" description="Restriction endonuclease type II-like" evidence="9">
    <location>
        <begin position="1247"/>
        <end position="1339"/>
    </location>
</feature>
<dbReference type="PANTHER" id="PTHR43788:SF8">
    <property type="entry name" value="DNA-BINDING PROTEIN SMUBP-2"/>
    <property type="match status" value="1"/>
</dbReference>
<dbReference type="InterPro" id="IPR049468">
    <property type="entry name" value="Restrct_endonuc-II-like_dom"/>
</dbReference>
<comment type="similarity">
    <text evidence="1">Belongs to the DNA2/NAM7 helicase family.</text>
</comment>
<dbReference type="Proteomes" id="UP001564657">
    <property type="component" value="Unassembled WGS sequence"/>
</dbReference>
<evidence type="ECO:0000259" key="7">
    <source>
        <dbReference type="Pfam" id="PF13086"/>
    </source>
</evidence>
<gene>
    <name evidence="10" type="ORF">AB8U03_04005</name>
</gene>
<evidence type="ECO:0000256" key="4">
    <source>
        <dbReference type="ARBA" id="ARBA00022806"/>
    </source>
</evidence>
<evidence type="ECO:0000313" key="10">
    <source>
        <dbReference type="EMBL" id="MEY7999368.1"/>
    </source>
</evidence>
<accession>A0ABV4BRD9</accession>
<reference evidence="10 11" key="1">
    <citation type="submission" date="2024-08" db="EMBL/GenBank/DDBJ databases">
        <title>Clostridium lapicellarii sp. nov., and Clostridium renhuaiense sp. nov., two species isolated from the mud in a fermentation cellar used for producing sauce-flavour Chinese liquors.</title>
        <authorList>
            <person name="Yang F."/>
            <person name="Wang H."/>
            <person name="Chen L.Q."/>
            <person name="Zhou N."/>
            <person name="Lu J.J."/>
            <person name="Pu X.X."/>
            <person name="Wan B."/>
            <person name="Wang L."/>
            <person name="Liu S.J."/>
        </authorList>
    </citation>
    <scope>NUCLEOTIDE SEQUENCE [LARGE SCALE GENOMIC DNA]</scope>
    <source>
        <strain evidence="10 11">MT-5</strain>
    </source>
</reference>
<evidence type="ECO:0000256" key="6">
    <source>
        <dbReference type="SAM" id="Coils"/>
    </source>
</evidence>
<keyword evidence="6" id="KW-0175">Coiled coil</keyword>
<proteinExistence type="inferred from homology"/>
<keyword evidence="2" id="KW-0547">Nucleotide-binding</keyword>
<evidence type="ECO:0000256" key="2">
    <source>
        <dbReference type="ARBA" id="ARBA00022741"/>
    </source>
</evidence>
<keyword evidence="4" id="KW-0347">Helicase</keyword>
<evidence type="ECO:0000256" key="5">
    <source>
        <dbReference type="ARBA" id="ARBA00022840"/>
    </source>
</evidence>
<sequence>MDYRDKIKNVFSYLLSLKKLNQKFVRNVYDYEKLYWEEEFFHVPGCIINKLSVNEPWVEINTKCSRLYEEFFHLYQESEKNGESFEIVFGHGLIVWKRENEKIIHPVLTTRMKIEFDKLREVFILTPSSKTILETSLFEGFKECNMKGIFALGDRVNRVNLDPRNIIQTEDVFLKLFSHINAQGKFKKDNFSRKKINFQQYPIIYNTSIIFVRKSNAKLWQIEIDNIIREINNGCEIPETIKALVNEKSIECDEKESCQWDNIGKDLLFPLPANLEQKEIIKKITQNYGVVVQGPPGTGKSHTIVNLVCHLLAHGKRVLITSQTSRALKVLTEKIPEEIKPLCISVLGNDTNSLNKLNESVRKITDNLSLDAEVMRKEVELLEKKLNFCEKNQQKLYEKFREIQQVENKNINYNGEEYDTTYMARWVKDNNEKYCWLEDKIHMDDVMPLSEKEFSLLIYLRGMMSKNEKCKFDNIKDVIGKLPEDEEICHRISEYEKIKLKYPEYIETLEGWHVPCNDRCNYDELLKLLNECKSKMSVLGKDIWGNIFNSYYNSNLARQTLRDLLYKSNNCILIFSKIKNQIRNHKIEIPNNINMDKFLENFDMLYDSFDKKGKVGKLFIMVHPECSYILKNCKIDGIPLKSMGQAIIVKLYVQQKQVLNELRNIWNNTMRDYGLKTITLHMKASDIIDIEKNLNYLNEIVNWDIKYKKYIVEGLGRISIPQTVDWHKEESYDYLIKCVKSIRNINIYNEDKAYIEVFKKMINGTSKLKKLYEAVDNLDVDEVKGVLQELRKTKLVKNKCLKIDELIGKLSKVCPKTAKSIIDNWEYGREKFNDWTQAWKWAQWNSLLSHMYGLNPEEIEEAIGKEKNREKEIIKDIVSKKTWYNQILRTTEGEKRSLFSWMQAVKRIGKGRGKMVPEYRKIAQREMEKCKKVIPVWIMPLNRVIENIKLSQNMFDVIIFDESSQSDLFSLCALMRAKRAVIVGDDNQISPEIVGIDQRTVQNLIDKYLKDIPQKQWFDLQTSLYDTALRVFPSRLMLKEHFRCVPEIINFSNDLSYSGEMLTLRYPKINERFYPPISAIKVEDGSRDSTKPINVKEAECLVDKIVACCKDSKYSNMSMGVISLLGEAQARLIENMLKEKIGVKEIIKRKLICGDAYSFQGDERDIMFLSMVISKSVKFAPLIKESDIRRFNVAASRARNQMWLFHSVDLKDLNEECARYHLLNYCLNYDRYNGNNRNVEYVFQSEFQKDVYNLIKSKGYRVTPEVKIGKYKIDFIVEGVRNRVAIICDGDVSSEEYNWKEAIERQLDLERVGWIFYRIRGSEFYYNSEKTMRRLWKKLNNIGIERHKMETVNTKDLKVV</sequence>